<keyword evidence="1" id="KW-1133">Transmembrane helix</keyword>
<keyword evidence="1" id="KW-0812">Transmembrane</keyword>
<organism evidence="2 3">
    <name type="scientific">Panagrolaimus davidi</name>
    <dbReference type="NCBI Taxonomy" id="227884"/>
    <lineage>
        <taxon>Eukaryota</taxon>
        <taxon>Metazoa</taxon>
        <taxon>Ecdysozoa</taxon>
        <taxon>Nematoda</taxon>
        <taxon>Chromadorea</taxon>
        <taxon>Rhabditida</taxon>
        <taxon>Tylenchina</taxon>
        <taxon>Panagrolaimomorpha</taxon>
        <taxon>Panagrolaimoidea</taxon>
        <taxon>Panagrolaimidae</taxon>
        <taxon>Panagrolaimus</taxon>
    </lineage>
</organism>
<dbReference type="Proteomes" id="UP000887578">
    <property type="component" value="Unplaced"/>
</dbReference>
<name>A0A914Q6J5_9BILA</name>
<keyword evidence="1" id="KW-0472">Membrane</keyword>
<dbReference type="WBParaSite" id="PDA_v2.g24613.t1">
    <property type="protein sequence ID" value="PDA_v2.g24613.t1"/>
    <property type="gene ID" value="PDA_v2.g24613"/>
</dbReference>
<accession>A0A914Q6J5</accession>
<evidence type="ECO:0000313" key="3">
    <source>
        <dbReference type="WBParaSite" id="PDA_v2.g24613.t1"/>
    </source>
</evidence>
<protein>
    <submittedName>
        <fullName evidence="3">Uncharacterized protein</fullName>
    </submittedName>
</protein>
<evidence type="ECO:0000256" key="1">
    <source>
        <dbReference type="SAM" id="Phobius"/>
    </source>
</evidence>
<reference evidence="3" key="1">
    <citation type="submission" date="2022-11" db="UniProtKB">
        <authorList>
            <consortium name="WormBaseParasite"/>
        </authorList>
    </citation>
    <scope>IDENTIFICATION</scope>
</reference>
<keyword evidence="2" id="KW-1185">Reference proteome</keyword>
<feature type="transmembrane region" description="Helical" evidence="1">
    <location>
        <begin position="39"/>
        <end position="61"/>
    </location>
</feature>
<evidence type="ECO:0000313" key="2">
    <source>
        <dbReference type="Proteomes" id="UP000887578"/>
    </source>
</evidence>
<sequence>MLISWFYVPLTVVVFFAYISVLIGIKLKSVCHLRFGEIILGINAIVNVLLEVAAVVIEIFVPNDEIIDSVKNRNNHWIEQR</sequence>
<dbReference type="AlphaFoldDB" id="A0A914Q6J5"/>
<proteinExistence type="predicted"/>
<feature type="transmembrane region" description="Helical" evidence="1">
    <location>
        <begin position="6"/>
        <end position="27"/>
    </location>
</feature>